<reference evidence="2" key="1">
    <citation type="submission" date="2023-06" db="EMBL/GenBank/DDBJ databases">
        <title>Genomic Diversity of Vibrio spp. and Metagenomic Analysis of Pathogens in Florida Gulf Coastal Waters Following Hurricane Ian.</title>
        <authorList>
            <person name="Brumfield K.D."/>
        </authorList>
    </citation>
    <scope>NUCLEOTIDE SEQUENCE</scope>
    <source>
        <strain evidence="2">WBS2B-138</strain>
    </source>
</reference>
<dbReference type="RefSeq" id="WP_069511434.1">
    <property type="nucleotide sequence ID" value="NZ_CP034289.1"/>
</dbReference>
<evidence type="ECO:0000313" key="2">
    <source>
        <dbReference type="EMBL" id="MDS1824561.1"/>
    </source>
</evidence>
<dbReference type="Pfam" id="PF00533">
    <property type="entry name" value="BRCT"/>
    <property type="match status" value="1"/>
</dbReference>
<sequence>MSLFNKYNQRDIQDRQIDTLIGLSKGLIADGKVVQAEVEFLLSWLVQNQHSEHPIIINLLNRVTEVLEDGVVDPDEAQELLCLLKSLSGESGEVGEMAKTTSLPIDQPAPKINFQDSVFLCTGTFAFGKRKDCDTAIENLGGKIAKSVNKSLNYLVLGTYVSESWAHESYGRKIEKAMAYKADGQNLVIISEEHWLRESGL</sequence>
<accession>A0AAW8Q7U2</accession>
<comment type="caution">
    <text evidence="2">The sequence shown here is derived from an EMBL/GenBank/DDBJ whole genome shotgun (WGS) entry which is preliminary data.</text>
</comment>
<dbReference type="AlphaFoldDB" id="A0AAW8Q7U2"/>
<organism evidence="2 3">
    <name type="scientific">Vibrio parahaemolyticus</name>
    <dbReference type="NCBI Taxonomy" id="670"/>
    <lineage>
        <taxon>Bacteria</taxon>
        <taxon>Pseudomonadati</taxon>
        <taxon>Pseudomonadota</taxon>
        <taxon>Gammaproteobacteria</taxon>
        <taxon>Vibrionales</taxon>
        <taxon>Vibrionaceae</taxon>
        <taxon>Vibrio</taxon>
    </lineage>
</organism>
<dbReference type="EMBL" id="JAUHGG010000032">
    <property type="protein sequence ID" value="MDS1824561.1"/>
    <property type="molecule type" value="Genomic_DNA"/>
</dbReference>
<proteinExistence type="predicted"/>
<gene>
    <name evidence="2" type="ORF">QX249_28525</name>
</gene>
<dbReference type="CDD" id="cd17748">
    <property type="entry name" value="BRCT_DNA_ligase_like"/>
    <property type="match status" value="1"/>
</dbReference>
<dbReference type="Proteomes" id="UP001253193">
    <property type="component" value="Unassembled WGS sequence"/>
</dbReference>
<name>A0AAW8Q7U2_VIBPH</name>
<protein>
    <submittedName>
        <fullName evidence="2">BRCT domain-containing protein</fullName>
    </submittedName>
</protein>
<feature type="domain" description="BRCT" evidence="1">
    <location>
        <begin position="114"/>
        <end position="201"/>
    </location>
</feature>
<evidence type="ECO:0000313" key="3">
    <source>
        <dbReference type="Proteomes" id="UP001253193"/>
    </source>
</evidence>
<dbReference type="InterPro" id="IPR001357">
    <property type="entry name" value="BRCT_dom"/>
</dbReference>
<dbReference type="SUPFAM" id="SSF52113">
    <property type="entry name" value="BRCT domain"/>
    <property type="match status" value="1"/>
</dbReference>
<dbReference type="Gene3D" id="3.40.50.10190">
    <property type="entry name" value="BRCT domain"/>
    <property type="match status" value="1"/>
</dbReference>
<evidence type="ECO:0000259" key="1">
    <source>
        <dbReference type="PROSITE" id="PS50172"/>
    </source>
</evidence>
<dbReference type="PROSITE" id="PS50172">
    <property type="entry name" value="BRCT"/>
    <property type="match status" value="1"/>
</dbReference>
<dbReference type="InterPro" id="IPR036420">
    <property type="entry name" value="BRCT_dom_sf"/>
</dbReference>